<accession>A0AAU7AY10</accession>
<organism evidence="3">
    <name type="scientific">Paraconexibacter sp. AEG42_29</name>
    <dbReference type="NCBI Taxonomy" id="2997339"/>
    <lineage>
        <taxon>Bacteria</taxon>
        <taxon>Bacillati</taxon>
        <taxon>Actinomycetota</taxon>
        <taxon>Thermoleophilia</taxon>
        <taxon>Solirubrobacterales</taxon>
        <taxon>Paraconexibacteraceae</taxon>
        <taxon>Paraconexibacter</taxon>
    </lineage>
</organism>
<evidence type="ECO:0000313" key="3">
    <source>
        <dbReference type="EMBL" id="XAY06491.1"/>
    </source>
</evidence>
<dbReference type="InterPro" id="IPR014710">
    <property type="entry name" value="RmlC-like_jellyroll"/>
</dbReference>
<dbReference type="Gene3D" id="2.60.120.10">
    <property type="entry name" value="Jelly Rolls"/>
    <property type="match status" value="1"/>
</dbReference>
<dbReference type="PANTHER" id="PTHR35848">
    <property type="entry name" value="OXALATE-BINDING PROTEIN"/>
    <property type="match status" value="1"/>
</dbReference>
<dbReference type="PANTHER" id="PTHR35848:SF6">
    <property type="entry name" value="CUPIN TYPE-2 DOMAIN-CONTAINING PROTEIN"/>
    <property type="match status" value="1"/>
</dbReference>
<dbReference type="InterPro" id="IPR051610">
    <property type="entry name" value="GPI/OXD"/>
</dbReference>
<feature type="domain" description="Cupin type-2" evidence="2">
    <location>
        <begin position="38"/>
        <end position="105"/>
    </location>
</feature>
<dbReference type="AlphaFoldDB" id="A0AAU7AY10"/>
<gene>
    <name evidence="3" type="ORF">DSM112329_03362</name>
</gene>
<dbReference type="InterPro" id="IPR011051">
    <property type="entry name" value="RmlC_Cupin_sf"/>
</dbReference>
<evidence type="ECO:0000259" key="2">
    <source>
        <dbReference type="Pfam" id="PF07883"/>
    </source>
</evidence>
<dbReference type="RefSeq" id="WP_354697723.1">
    <property type="nucleotide sequence ID" value="NZ_CP114014.1"/>
</dbReference>
<name>A0AAU7AY10_9ACTN</name>
<reference evidence="3" key="1">
    <citation type="submission" date="2022-12" db="EMBL/GenBank/DDBJ databases">
        <title>Paraconexibacter alkalitolerans sp. nov. and Baekduia alba sp. nov., isolated from soil and emended description of the genera Paraconexibacter (Chun et al., 2020) and Baekduia (An et al., 2020).</title>
        <authorList>
            <person name="Vieira S."/>
            <person name="Huber K.J."/>
            <person name="Geppert A."/>
            <person name="Wolf J."/>
            <person name="Neumann-Schaal M."/>
            <person name="Muesken M."/>
            <person name="Overmann J."/>
        </authorList>
    </citation>
    <scope>NUCLEOTIDE SEQUENCE</scope>
    <source>
        <strain evidence="3">AEG42_29</strain>
    </source>
</reference>
<dbReference type="EMBL" id="CP114014">
    <property type="protein sequence ID" value="XAY06491.1"/>
    <property type="molecule type" value="Genomic_DNA"/>
</dbReference>
<dbReference type="InterPro" id="IPR013096">
    <property type="entry name" value="Cupin_2"/>
</dbReference>
<dbReference type="SUPFAM" id="SSF51182">
    <property type="entry name" value="RmlC-like cupins"/>
    <property type="match status" value="1"/>
</dbReference>
<dbReference type="Pfam" id="PF07883">
    <property type="entry name" value="Cupin_2"/>
    <property type="match status" value="1"/>
</dbReference>
<keyword evidence="1" id="KW-0479">Metal-binding</keyword>
<protein>
    <recommendedName>
        <fullName evidence="2">Cupin type-2 domain-containing protein</fullName>
    </recommendedName>
</protein>
<evidence type="ECO:0000256" key="1">
    <source>
        <dbReference type="ARBA" id="ARBA00022723"/>
    </source>
</evidence>
<sequence>MADTPRVRTFDLADLRLSPTAALFEGGPRAGTGTTMFVVRTPPGGFVELHTHPYAETFLLLEGRGRWTADDTVVELQPEQLLVVPAHTPHGFRNIGAVPLLVVTVHESGTLHQTFLGTDPA</sequence>
<dbReference type="KEGG" id="parq:DSM112329_03362"/>
<proteinExistence type="predicted"/>
<dbReference type="GO" id="GO:0046872">
    <property type="term" value="F:metal ion binding"/>
    <property type="evidence" value="ECO:0007669"/>
    <property type="project" value="UniProtKB-KW"/>
</dbReference>